<reference evidence="2" key="1">
    <citation type="journal article" date="2015" name="Genome">
        <title>Whole Genome Sequence of the Non-Microcystin-Producing Microcystis aeruginosa Strain NIES-44.</title>
        <authorList>
            <person name="Okano K."/>
            <person name="Miyata N."/>
            <person name="Ozaki Y."/>
        </authorList>
    </citation>
    <scope>NUCLEOTIDE SEQUENCE [LARGE SCALE GENOMIC DNA]</scope>
    <source>
        <strain evidence="2">NIES-44</strain>
    </source>
</reference>
<accession>A0A0A1VSY5</accession>
<dbReference type="Proteomes" id="UP000030321">
    <property type="component" value="Unassembled WGS sequence"/>
</dbReference>
<name>A0A0A1VSY5_MICAE</name>
<dbReference type="AlphaFoldDB" id="A0A0A1VSY5"/>
<organism evidence="1 2">
    <name type="scientific">Microcystis aeruginosa NIES-44</name>
    <dbReference type="NCBI Taxonomy" id="449439"/>
    <lineage>
        <taxon>Bacteria</taxon>
        <taxon>Bacillati</taxon>
        <taxon>Cyanobacteriota</taxon>
        <taxon>Cyanophyceae</taxon>
        <taxon>Oscillatoriophycideae</taxon>
        <taxon>Chroococcales</taxon>
        <taxon>Microcystaceae</taxon>
        <taxon>Microcystis</taxon>
    </lineage>
</organism>
<comment type="caution">
    <text evidence="1">The sequence shown here is derived from an EMBL/GenBank/DDBJ whole genome shotgun (WGS) entry which is preliminary data.</text>
</comment>
<sequence length="39" mass="4468">MGAKMPKSSPRSLPGPALFDFKKASRYYPTRFLDFFSQP</sequence>
<protein>
    <submittedName>
        <fullName evidence="1">Uncharacterized protein</fullName>
    </submittedName>
</protein>
<evidence type="ECO:0000313" key="1">
    <source>
        <dbReference type="EMBL" id="GAL92724.1"/>
    </source>
</evidence>
<gene>
    <name evidence="1" type="ORF">N44_01282</name>
</gene>
<proteinExistence type="predicted"/>
<evidence type="ECO:0000313" key="2">
    <source>
        <dbReference type="Proteomes" id="UP000030321"/>
    </source>
</evidence>
<dbReference type="EMBL" id="BBPA01000024">
    <property type="protein sequence ID" value="GAL92724.1"/>
    <property type="molecule type" value="Genomic_DNA"/>
</dbReference>